<dbReference type="EMBL" id="AJJH01000084">
    <property type="protein sequence ID" value="EID79130.1"/>
    <property type="molecule type" value="Genomic_DNA"/>
</dbReference>
<protein>
    <submittedName>
        <fullName evidence="2">Ribose-phosphate pyrophosphokinase</fullName>
    </submittedName>
</protein>
<evidence type="ECO:0000313" key="3">
    <source>
        <dbReference type="Proteomes" id="UP000006447"/>
    </source>
</evidence>
<evidence type="ECO:0000313" key="2">
    <source>
        <dbReference type="EMBL" id="EID79130.1"/>
    </source>
</evidence>
<feature type="region of interest" description="Disordered" evidence="1">
    <location>
        <begin position="38"/>
        <end position="58"/>
    </location>
</feature>
<reference evidence="2 3" key="1">
    <citation type="journal article" date="2012" name="J. Bacteriol.">
        <title>Draft genome sequence of the nitrophenol-degrading actinomycete Rhodococcus imtechensis RKJ300.</title>
        <authorList>
            <person name="Vikram S."/>
            <person name="Kumar S."/>
            <person name="Subramanian S."/>
            <person name="Raghava G.P."/>
        </authorList>
    </citation>
    <scope>NUCLEOTIDE SEQUENCE [LARGE SCALE GENOMIC DNA]</scope>
    <source>
        <strain evidence="2 3">RKJ300</strain>
    </source>
</reference>
<dbReference type="GO" id="GO:0016301">
    <property type="term" value="F:kinase activity"/>
    <property type="evidence" value="ECO:0007669"/>
    <property type="project" value="UniProtKB-KW"/>
</dbReference>
<organism evidence="2 3">
    <name type="scientific">Rhodococcus opacus RKJ300 = JCM 13270</name>
    <dbReference type="NCBI Taxonomy" id="1165867"/>
    <lineage>
        <taxon>Bacteria</taxon>
        <taxon>Bacillati</taxon>
        <taxon>Actinomycetota</taxon>
        <taxon>Actinomycetes</taxon>
        <taxon>Mycobacteriales</taxon>
        <taxon>Nocardiaceae</taxon>
        <taxon>Rhodococcus</taxon>
    </lineage>
</organism>
<evidence type="ECO:0000256" key="1">
    <source>
        <dbReference type="SAM" id="MobiDB-lite"/>
    </source>
</evidence>
<keyword evidence="2" id="KW-0418">Kinase</keyword>
<comment type="caution">
    <text evidence="2">The sequence shown here is derived from an EMBL/GenBank/DDBJ whole genome shotgun (WGS) entry which is preliminary data.</text>
</comment>
<sequence length="58" mass="6472">MRHVPATDIVAQRDTASPRQLCSLAPLPAEAIARLHSDGQRDNLLHRTRRGGPMMDDR</sequence>
<gene>
    <name evidence="2" type="ORF">W59_14901</name>
</gene>
<accession>I0WRW4</accession>
<dbReference type="Proteomes" id="UP000006447">
    <property type="component" value="Unassembled WGS sequence"/>
</dbReference>
<name>I0WRW4_RHOOP</name>
<keyword evidence="2" id="KW-0808">Transferase</keyword>
<dbReference type="AlphaFoldDB" id="I0WRW4"/>
<proteinExistence type="predicted"/>